<keyword evidence="2" id="KW-1185">Reference proteome</keyword>
<proteinExistence type="predicted"/>
<comment type="caution">
    <text evidence="1">The sequence shown here is derived from an EMBL/GenBank/DDBJ whole genome shotgun (WGS) entry which is preliminary data.</text>
</comment>
<name>A0ACC9CZF6_9FIRM</name>
<organism evidence="1 2">
    <name type="scientific">Faecalibacterium langellae</name>
    <dbReference type="NCBI Taxonomy" id="3435293"/>
    <lineage>
        <taxon>Bacteria</taxon>
        <taxon>Bacillati</taxon>
        <taxon>Bacillota</taxon>
        <taxon>Clostridia</taxon>
        <taxon>Eubacteriales</taxon>
        <taxon>Oscillospiraceae</taxon>
        <taxon>Faecalibacterium</taxon>
    </lineage>
</organism>
<dbReference type="Proteomes" id="UP000220959">
    <property type="component" value="Unassembled WGS sequence"/>
</dbReference>
<protein>
    <submittedName>
        <fullName evidence="1">Uncharacterized protein</fullName>
    </submittedName>
</protein>
<reference evidence="1 2" key="1">
    <citation type="journal article" date="2017" name="Front. Microbiol.">
        <title>New Insights into the Diversity of the Genus Faecalibacterium.</title>
        <authorList>
            <person name="Benevides L."/>
            <person name="Burman S."/>
            <person name="Martin R."/>
            <person name="Robert V."/>
            <person name="Thomas M."/>
            <person name="Miquel S."/>
            <person name="Chain F."/>
            <person name="Sokol H."/>
            <person name="Bermudez-Humaran L.G."/>
            <person name="Morrison M."/>
            <person name="Langella P."/>
            <person name="Azevedo V.A."/>
            <person name="Chatel J.M."/>
            <person name="Soares S."/>
        </authorList>
    </citation>
    <scope>NUCLEOTIDE SEQUENCE [LARGE SCALE GENOMIC DNA]</scope>
    <source>
        <strain evidence="2">CNCM I-4541</strain>
    </source>
</reference>
<evidence type="ECO:0000313" key="1">
    <source>
        <dbReference type="EMBL" id="PDX61190.1"/>
    </source>
</evidence>
<dbReference type="EMBL" id="NMTR01000017">
    <property type="protein sequence ID" value="PDX61190.1"/>
    <property type="molecule type" value="Genomic_DNA"/>
</dbReference>
<evidence type="ECO:0000313" key="2">
    <source>
        <dbReference type="Proteomes" id="UP000220959"/>
    </source>
</evidence>
<sequence length="182" mass="20359">MRVDQTERLLAGLKAGLYDMVFCSYQPGENGLRFTPVVELPFVVAMLKDDPLAKCPSITPDQLAGRPMVFTDSPAYSDLLRRMLGEYGIRPEIRGYSNEDSVLLSMVQAGLGVFISTDHPQMYSPDTVLVPLRQDRYRRYVYMVTRPGLAASTAAAQLIRYNQQRAVPEQGRQPRADGGDKQ</sequence>
<accession>A0ACC9CZF6</accession>
<gene>
    <name evidence="1" type="ORF">CGS49_07160</name>
</gene>